<dbReference type="Proteomes" id="UP000039865">
    <property type="component" value="Unassembled WGS sequence"/>
</dbReference>
<feature type="region of interest" description="Disordered" evidence="2">
    <location>
        <begin position="1094"/>
        <end position="1160"/>
    </location>
</feature>
<feature type="compositionally biased region" description="Polar residues" evidence="2">
    <location>
        <begin position="1146"/>
        <end position="1160"/>
    </location>
</feature>
<feature type="compositionally biased region" description="Polar residues" evidence="2">
    <location>
        <begin position="1"/>
        <end position="18"/>
    </location>
</feature>
<gene>
    <name evidence="3" type="primary">Contig9351.g9999</name>
    <name evidence="3" type="ORF">STYLEM_18054</name>
</gene>
<evidence type="ECO:0000256" key="1">
    <source>
        <dbReference type="SAM" id="Coils"/>
    </source>
</evidence>
<sequence length="1160" mass="133476">MKVQVTIPSNTSKQTKQPINAIATPASKRSSAVKHSSPKRQVSSLSSNHGSLGTQHSSPYKQQTHQSRTTNSSQNTNSQHQIVDKQSFSTNNTSFQDKEIQILKEQVEQLKTTLKDAQDKEVQQKLVYDQLIQSLHQNQENSSISENYNSVDMIDINLLHDLNASNLNELRLQKENELKTKIRTLEFQLEEANKNLSQTQNNYKLLQKEYDFSQKDHQTIMNHLRLDNQRLKESLQNEKDRSTNELSIAIEDRMERENQNIRDLQTKFEFQIEEMRHLNLREKASLEEECQRLKSELKFLRLEHSELISNTNVEKQITFLHEEYLSEIQALNQQLALKQQETCLLLESMDREKMQLIERIKQMESELEKTKDSQSKIKQENQKKNAEMKEKLEKAFHQLTANDEAANELHTLRSQIKEMQSKIEVKQTPTMNKNEKFESFSINPDDIQIKIISDEQVQNIKRVETIAKDLQSQIGLLMSENQKIRKELQQTLTQARSMSPQASVRKIDTYHLEDKLEKTQVTHKKRQRNKQGFASPQIQSRKQNLINQDHQQSTKPRKVKGFLESQRINKNLQLNEPSSNNTVIQDYNLHTNKSNQNSPSNQPMTMSQLNSGGVSARLFDHCAGSKVSGKKLYFQKNMQAMGNDMSAFTLNTTNMTTDYTALGQSGVLGNMSHRQISKKDMSQSLSSNQLLIASPMNSQTIVFQKMQSHIDSIKCANCLQEYPFEEFMNHPQYCMIQPPGGLEMSKQKMTGHEQLQSISPIKSRNKSQGLANQNSDPKNKQKKSMVFERIQQPREYDSYLDLNEDYSTDHGGYRSNYGGNIVGGQLGNNMIAQRPSFLSSVDYNSFMDKSVPFMRKQESSNSPDIHDKQQNVVYGKQLKHIKQLEERAKFFENIFRQAQENVHKLNGDLRKKDLENEKLILDLKQTKIHIALLEETSAQKEIILKSEINNLRQQQKQKGIQPEITVKLNQTNVSCFNIGVSSIANNHEIKIEPQSLLQKATQDQKIQVQGTTLKTPQVFKQKLNDFTKDPIYQETDPSFGDLKAGLKNYKQDDFRAPPKRLRSMDKDQCISTATQSLNGYPIHHGYSQSFHHQGVDNPQISQDVHPDGLPHFGPSISKQISIDSGRKHPQMPYASKLQRGLGSPKMLTTRQSPQNQISMR</sequence>
<dbReference type="AlphaFoldDB" id="A0A078B3B4"/>
<dbReference type="InParanoid" id="A0A078B3B4"/>
<evidence type="ECO:0000256" key="2">
    <source>
        <dbReference type="SAM" id="MobiDB-lite"/>
    </source>
</evidence>
<evidence type="ECO:0000313" key="4">
    <source>
        <dbReference type="Proteomes" id="UP000039865"/>
    </source>
</evidence>
<protein>
    <submittedName>
        <fullName evidence="3">Uncharacterized protein</fullName>
    </submittedName>
</protein>
<feature type="compositionally biased region" description="Polar residues" evidence="2">
    <location>
        <begin position="27"/>
        <end position="61"/>
    </location>
</feature>
<dbReference type="EMBL" id="CCKQ01017049">
    <property type="protein sequence ID" value="CDW88929.1"/>
    <property type="molecule type" value="Genomic_DNA"/>
</dbReference>
<feature type="region of interest" description="Disordered" evidence="2">
    <location>
        <begin position="744"/>
        <end position="784"/>
    </location>
</feature>
<feature type="compositionally biased region" description="Polar residues" evidence="2">
    <location>
        <begin position="530"/>
        <end position="554"/>
    </location>
</feature>
<feature type="coiled-coil region" evidence="1">
    <location>
        <begin position="175"/>
        <end position="422"/>
    </location>
</feature>
<reference evidence="3 4" key="1">
    <citation type="submission" date="2014-06" db="EMBL/GenBank/DDBJ databases">
        <authorList>
            <person name="Swart Estienne"/>
        </authorList>
    </citation>
    <scope>NUCLEOTIDE SEQUENCE [LARGE SCALE GENOMIC DNA]</scope>
    <source>
        <strain evidence="3 4">130c</strain>
    </source>
</reference>
<evidence type="ECO:0000313" key="3">
    <source>
        <dbReference type="EMBL" id="CDW88929.1"/>
    </source>
</evidence>
<feature type="compositionally biased region" description="Polar residues" evidence="2">
    <location>
        <begin position="753"/>
        <end position="776"/>
    </location>
</feature>
<name>A0A078B3B4_STYLE</name>
<feature type="compositionally biased region" description="Low complexity" evidence="2">
    <location>
        <begin position="62"/>
        <end position="81"/>
    </location>
</feature>
<feature type="region of interest" description="Disordered" evidence="2">
    <location>
        <begin position="517"/>
        <end position="561"/>
    </location>
</feature>
<keyword evidence="1" id="KW-0175">Coiled coil</keyword>
<keyword evidence="4" id="KW-1185">Reference proteome</keyword>
<feature type="region of interest" description="Disordered" evidence="2">
    <location>
        <begin position="1"/>
        <end position="90"/>
    </location>
</feature>
<proteinExistence type="predicted"/>
<accession>A0A078B3B4</accession>
<organism evidence="3 4">
    <name type="scientific">Stylonychia lemnae</name>
    <name type="common">Ciliate</name>
    <dbReference type="NCBI Taxonomy" id="5949"/>
    <lineage>
        <taxon>Eukaryota</taxon>
        <taxon>Sar</taxon>
        <taxon>Alveolata</taxon>
        <taxon>Ciliophora</taxon>
        <taxon>Intramacronucleata</taxon>
        <taxon>Spirotrichea</taxon>
        <taxon>Stichotrichia</taxon>
        <taxon>Sporadotrichida</taxon>
        <taxon>Oxytrichidae</taxon>
        <taxon>Stylonychinae</taxon>
        <taxon>Stylonychia</taxon>
    </lineage>
</organism>